<dbReference type="RefSeq" id="WP_078813662.1">
    <property type="nucleotide sequence ID" value="NZ_FUYE01000007.1"/>
</dbReference>
<gene>
    <name evidence="1" type="ORF">SAMN02745166_02465</name>
</gene>
<evidence type="ECO:0000313" key="2">
    <source>
        <dbReference type="Proteomes" id="UP000190774"/>
    </source>
</evidence>
<sequence>MKRTKLILGYLALLLMTSCEDRSQEKISNEERVSVLGEKIGIQFPQNATLLNEIADSNRLETHTHYAWGLKSTKAFEIPERDEDFSDFPVETAVPFVEMISGGIRIDKPTTAVSGHWLNDGYEYRFVLVRAVDAEYLAIEQYRQ</sequence>
<dbReference type="AlphaFoldDB" id="A0A1T4Y4L8"/>
<keyword evidence="2" id="KW-1185">Reference proteome</keyword>
<name>A0A1T4Y4L8_9BACT</name>
<proteinExistence type="predicted"/>
<organism evidence="1 2">
    <name type="scientific">Prosthecobacter debontii</name>
    <dbReference type="NCBI Taxonomy" id="48467"/>
    <lineage>
        <taxon>Bacteria</taxon>
        <taxon>Pseudomonadati</taxon>
        <taxon>Verrucomicrobiota</taxon>
        <taxon>Verrucomicrobiia</taxon>
        <taxon>Verrucomicrobiales</taxon>
        <taxon>Verrucomicrobiaceae</taxon>
        <taxon>Prosthecobacter</taxon>
    </lineage>
</organism>
<evidence type="ECO:0000313" key="1">
    <source>
        <dbReference type="EMBL" id="SKA96762.1"/>
    </source>
</evidence>
<accession>A0A1T4Y4L8</accession>
<dbReference type="Proteomes" id="UP000190774">
    <property type="component" value="Unassembled WGS sequence"/>
</dbReference>
<protein>
    <recommendedName>
        <fullName evidence="3">Lipoprotein</fullName>
    </recommendedName>
</protein>
<dbReference type="EMBL" id="FUYE01000007">
    <property type="protein sequence ID" value="SKA96762.1"/>
    <property type="molecule type" value="Genomic_DNA"/>
</dbReference>
<evidence type="ECO:0008006" key="3">
    <source>
        <dbReference type="Google" id="ProtNLM"/>
    </source>
</evidence>
<dbReference type="PROSITE" id="PS51257">
    <property type="entry name" value="PROKAR_LIPOPROTEIN"/>
    <property type="match status" value="1"/>
</dbReference>
<reference evidence="2" key="1">
    <citation type="submission" date="2017-02" db="EMBL/GenBank/DDBJ databases">
        <authorList>
            <person name="Varghese N."/>
            <person name="Submissions S."/>
        </authorList>
    </citation>
    <scope>NUCLEOTIDE SEQUENCE [LARGE SCALE GENOMIC DNA]</scope>
    <source>
        <strain evidence="2">ATCC 700200</strain>
    </source>
</reference>